<dbReference type="PROSITE" id="PS50109">
    <property type="entry name" value="HIS_KIN"/>
    <property type="match status" value="1"/>
</dbReference>
<keyword evidence="5 12" id="KW-0597">Phosphoprotein</keyword>
<evidence type="ECO:0000256" key="3">
    <source>
        <dbReference type="ARBA" id="ARBA00012438"/>
    </source>
</evidence>
<dbReference type="Proteomes" id="UP000006094">
    <property type="component" value="Chromosome"/>
</dbReference>
<dbReference type="InterPro" id="IPR008979">
    <property type="entry name" value="Galactose-bd-like_sf"/>
</dbReference>
<feature type="transmembrane region" description="Helical" evidence="13">
    <location>
        <begin position="207"/>
        <end position="228"/>
    </location>
</feature>
<keyword evidence="9" id="KW-0067">ATP-binding</keyword>
<dbReference type="InterPro" id="IPR005467">
    <property type="entry name" value="His_kinase_dom"/>
</dbReference>
<dbReference type="RefSeq" id="WP_014968243.1">
    <property type="nucleotide sequence ID" value="NC_018664.1"/>
</dbReference>
<dbReference type="PANTHER" id="PTHR43047">
    <property type="entry name" value="TWO-COMPONENT HISTIDINE PROTEIN KINASE"/>
    <property type="match status" value="1"/>
</dbReference>
<dbReference type="InterPro" id="IPR036097">
    <property type="entry name" value="HisK_dim/P_sf"/>
</dbReference>
<dbReference type="SMART" id="SM00388">
    <property type="entry name" value="HisKA"/>
    <property type="match status" value="1"/>
</dbReference>
<evidence type="ECO:0000259" key="15">
    <source>
        <dbReference type="PROSITE" id="PS50110"/>
    </source>
</evidence>
<evidence type="ECO:0000256" key="11">
    <source>
        <dbReference type="ARBA" id="ARBA00023136"/>
    </source>
</evidence>
<dbReference type="InterPro" id="IPR003661">
    <property type="entry name" value="HisK_dim/P_dom"/>
</dbReference>
<dbReference type="SUPFAM" id="SSF52172">
    <property type="entry name" value="CheY-like"/>
    <property type="match status" value="1"/>
</dbReference>
<dbReference type="SMART" id="SM00387">
    <property type="entry name" value="HATPase_c"/>
    <property type="match status" value="2"/>
</dbReference>
<evidence type="ECO:0000256" key="4">
    <source>
        <dbReference type="ARBA" id="ARBA00022475"/>
    </source>
</evidence>
<evidence type="ECO:0000256" key="13">
    <source>
        <dbReference type="SAM" id="Phobius"/>
    </source>
</evidence>
<dbReference type="FunFam" id="3.30.565.10:FF:000023">
    <property type="entry name" value="PAS domain-containing sensor histidine kinase"/>
    <property type="match status" value="1"/>
</dbReference>
<evidence type="ECO:0000256" key="6">
    <source>
        <dbReference type="ARBA" id="ARBA00022679"/>
    </source>
</evidence>
<dbReference type="eggNOG" id="COG2972">
    <property type="taxonomic scope" value="Bacteria"/>
</dbReference>
<dbReference type="Pfam" id="PF07695">
    <property type="entry name" value="7TMR-DISM_7TM"/>
    <property type="match status" value="1"/>
</dbReference>
<comment type="catalytic activity">
    <reaction evidence="1">
        <text>ATP + protein L-histidine = ADP + protein N-phospho-L-histidine.</text>
        <dbReference type="EC" id="2.7.13.3"/>
    </reaction>
</comment>
<evidence type="ECO:0000256" key="8">
    <source>
        <dbReference type="ARBA" id="ARBA00022777"/>
    </source>
</evidence>
<evidence type="ECO:0000256" key="7">
    <source>
        <dbReference type="ARBA" id="ARBA00022741"/>
    </source>
</evidence>
<dbReference type="InterPro" id="IPR004358">
    <property type="entry name" value="Sig_transdc_His_kin-like_C"/>
</dbReference>
<evidence type="ECO:0000313" key="17">
    <source>
        <dbReference type="Proteomes" id="UP000006094"/>
    </source>
</evidence>
<dbReference type="PANTHER" id="PTHR43047:SF72">
    <property type="entry name" value="OSMOSENSING HISTIDINE PROTEIN KINASE SLN1"/>
    <property type="match status" value="1"/>
</dbReference>
<dbReference type="EC" id="2.7.13.3" evidence="3"/>
<keyword evidence="13" id="KW-1133">Transmembrane helix</keyword>
<dbReference type="KEGG" id="cad:Curi_c21030"/>
<evidence type="ECO:0000256" key="10">
    <source>
        <dbReference type="ARBA" id="ARBA00023012"/>
    </source>
</evidence>
<accession>K0B1W3</accession>
<dbReference type="Gene3D" id="3.30.565.10">
    <property type="entry name" value="Histidine kinase-like ATPase, C-terminal domain"/>
    <property type="match status" value="2"/>
</dbReference>
<dbReference type="InterPro" id="IPR011006">
    <property type="entry name" value="CheY-like_superfamily"/>
</dbReference>
<dbReference type="HOGENOM" id="CLU_011115_1_0_9"/>
<dbReference type="Pfam" id="PF06580">
    <property type="entry name" value="His_kinase"/>
    <property type="match status" value="1"/>
</dbReference>
<dbReference type="InterPro" id="IPR003594">
    <property type="entry name" value="HATPase_dom"/>
</dbReference>
<dbReference type="SMART" id="SM00448">
    <property type="entry name" value="REC"/>
    <property type="match status" value="1"/>
</dbReference>
<keyword evidence="17" id="KW-1185">Reference proteome</keyword>
<dbReference type="GO" id="GO:0005886">
    <property type="term" value="C:plasma membrane"/>
    <property type="evidence" value="ECO:0007669"/>
    <property type="project" value="UniProtKB-SubCell"/>
</dbReference>
<keyword evidence="4" id="KW-1003">Cell membrane</keyword>
<feature type="transmembrane region" description="Helical" evidence="13">
    <location>
        <begin position="394"/>
        <end position="411"/>
    </location>
</feature>
<feature type="transmembrane region" description="Helical" evidence="13">
    <location>
        <begin position="274"/>
        <end position="294"/>
    </location>
</feature>
<dbReference type="CDD" id="cd16922">
    <property type="entry name" value="HATPase_EvgS-ArcB-TorS-like"/>
    <property type="match status" value="1"/>
</dbReference>
<keyword evidence="8 16" id="KW-0418">Kinase</keyword>
<dbReference type="SUPFAM" id="SSF49785">
    <property type="entry name" value="Galactose-binding domain-like"/>
    <property type="match status" value="1"/>
</dbReference>
<keyword evidence="7" id="KW-0547">Nucleotide-binding</keyword>
<dbReference type="Pfam" id="PF02518">
    <property type="entry name" value="HATPase_c"/>
    <property type="match status" value="2"/>
</dbReference>
<dbReference type="Gene3D" id="1.10.287.130">
    <property type="match status" value="1"/>
</dbReference>
<organism evidence="16 17">
    <name type="scientific">Gottschalkia acidurici (strain ATCC 7906 / DSM 604 / BCRC 14475 / CIP 104303 / KCTC 5404 / NCIMB 10678 / 9a)</name>
    <name type="common">Clostridium acidurici</name>
    <dbReference type="NCBI Taxonomy" id="1128398"/>
    <lineage>
        <taxon>Bacteria</taxon>
        <taxon>Bacillati</taxon>
        <taxon>Bacillota</taxon>
        <taxon>Tissierellia</taxon>
        <taxon>Tissierellales</taxon>
        <taxon>Gottschalkiaceae</taxon>
        <taxon>Gottschalkia</taxon>
    </lineage>
</organism>
<feature type="domain" description="Histidine kinase" evidence="14">
    <location>
        <begin position="442"/>
        <end position="660"/>
    </location>
</feature>
<evidence type="ECO:0000256" key="12">
    <source>
        <dbReference type="PROSITE-ProRule" id="PRU00169"/>
    </source>
</evidence>
<evidence type="ECO:0000256" key="1">
    <source>
        <dbReference type="ARBA" id="ARBA00000085"/>
    </source>
</evidence>
<feature type="domain" description="Response regulatory" evidence="15">
    <location>
        <begin position="704"/>
        <end position="820"/>
    </location>
</feature>
<reference evidence="16 17" key="1">
    <citation type="journal article" date="2012" name="PLoS ONE">
        <title>The purine-utilizing bacterium Clostridium acidurici 9a: a genome-guided metabolic reconsideration.</title>
        <authorList>
            <person name="Hartwich K."/>
            <person name="Poehlein A."/>
            <person name="Daniel R."/>
        </authorList>
    </citation>
    <scope>NUCLEOTIDE SEQUENCE [LARGE SCALE GENOMIC DNA]</scope>
    <source>
        <strain evidence="17">ATCC 7906 / DSM 604 / BCRC 14475 / CIP 104303 / KCTC 5404 / NCIMB 10678 / 9a</strain>
    </source>
</reference>
<dbReference type="InterPro" id="IPR011623">
    <property type="entry name" value="7TMR_DISM_rcpt_extracell_dom1"/>
</dbReference>
<dbReference type="CDD" id="cd00082">
    <property type="entry name" value="HisKA"/>
    <property type="match status" value="1"/>
</dbReference>
<sequence>MKRTYTVVFISILIGIITILSVSYINIVSNDKVKSKNGILVIENVDLKKKGSAKLTGEWEFYPNKLITPKSKENVFEQYHDIKKIIKVPGTWDKHISDDNSPIGFGTYRLTIQVPRDDLYGVKINTIRHASKTFINGNEVGSSGVPSEDITNHKTNSDFYMGFGMSENKLVELVIHVSNYYYPTGGIIQATDFGLFNQVIHERETKILLESLIASGYIILGFYFLGSFFQWRKLVYLLYFSLFCIAQSIYVSTLNERLINIVFLDVNFQTLTRIQMVLIHFVILFFLMFIHAFLNNYTNRRIVKILKYSLLIEGFLLGFKPTDSFIEKNISIYTTQIIIVIILAASYGYILYTLFKVLRNKTVESGYILIIATTFIYYGLLLGVNFLFEIEIGNIPILLLLVMTFGLGLLISHRLQDSYNQIDKLSQKLKINDELKDQFLAKTSHELRTPLHIINSLSQLLLEGREGLLNLKQQKSVMVINNKGKALTNIVEDLLDASKLRHGVTEISPSMVDIRIINEIIYEIRYLIPEEKNIDIKSEISEEILLIYVDVNRFRQIMSNLIHNAIKFTKYGEIRVLVKLYDKKVYISIIDTGVGIEENELQYIFTSFYQGKNYRKNIPQGLGLGLGIVKKLVELHGGDIWVNSERGKGTEFTFTLPVVSDTSIDTNEGKDIESQINDRKYTEEKHDSMSMTLPKKIHGTVEKTILVVDDEHSNLKILMDTVNCLKYTVIAADSGESALQVLKNEKIDMVILDLMMPDMSGYDVCKVIRRHYHMVELPILILTASGRLRDMIDSFNIGANDFIQKPICLEELKAHIESLMCMKLLAQNAIKHELNYLQAQIKPHFLYNTLNTIIGLSYRDEEKTREALHNLATYFRAKLDFYNHNDFISLEKEIELLKAYLSIEQMRYGEKLKVEYDIDESIDILLPSLTIQPIVENAVRHGIAKKSSNGTINISIQRQQNKEIKIIVRDDGVGICEEQQKKILSNKNGSIGFSNVFKKLKLIKKSKFLLDSKEGYGTTITIILSEVRSD</sequence>
<feature type="modified residue" description="4-aspartylphosphate" evidence="12">
    <location>
        <position position="753"/>
    </location>
</feature>
<feature type="transmembrane region" description="Helical" evidence="13">
    <location>
        <begin position="6"/>
        <end position="27"/>
    </location>
</feature>
<evidence type="ECO:0000313" key="16">
    <source>
        <dbReference type="EMBL" id="AFS79107.1"/>
    </source>
</evidence>
<dbReference type="InterPro" id="IPR036890">
    <property type="entry name" value="HATPase_C_sf"/>
</dbReference>
<dbReference type="PROSITE" id="PS50110">
    <property type="entry name" value="RESPONSE_REGULATORY"/>
    <property type="match status" value="1"/>
</dbReference>
<dbReference type="GO" id="GO:0005524">
    <property type="term" value="F:ATP binding"/>
    <property type="evidence" value="ECO:0007669"/>
    <property type="project" value="UniProtKB-KW"/>
</dbReference>
<protein>
    <recommendedName>
        <fullName evidence="3">histidine kinase</fullName>
        <ecNumber evidence="3">2.7.13.3</ecNumber>
    </recommendedName>
</protein>
<dbReference type="Gene3D" id="2.60.120.260">
    <property type="entry name" value="Galactose-binding domain-like"/>
    <property type="match status" value="1"/>
</dbReference>
<dbReference type="GO" id="GO:0009927">
    <property type="term" value="F:histidine phosphotransfer kinase activity"/>
    <property type="evidence" value="ECO:0007669"/>
    <property type="project" value="TreeGrafter"/>
</dbReference>
<dbReference type="STRING" id="1128398.Curi_c21030"/>
<proteinExistence type="predicted"/>
<feature type="transmembrane region" description="Helical" evidence="13">
    <location>
        <begin position="234"/>
        <end position="253"/>
    </location>
</feature>
<dbReference type="Gene3D" id="3.40.50.2300">
    <property type="match status" value="1"/>
</dbReference>
<dbReference type="OrthoDB" id="9809348at2"/>
<feature type="transmembrane region" description="Helical" evidence="13">
    <location>
        <begin position="367"/>
        <end position="388"/>
    </location>
</feature>
<dbReference type="EMBL" id="CP003326">
    <property type="protein sequence ID" value="AFS79107.1"/>
    <property type="molecule type" value="Genomic_DNA"/>
</dbReference>
<name>K0B1W3_GOTA9</name>
<evidence type="ECO:0000256" key="2">
    <source>
        <dbReference type="ARBA" id="ARBA00004236"/>
    </source>
</evidence>
<keyword evidence="10" id="KW-0902">Two-component regulatory system</keyword>
<evidence type="ECO:0000256" key="9">
    <source>
        <dbReference type="ARBA" id="ARBA00022840"/>
    </source>
</evidence>
<evidence type="ECO:0000259" key="14">
    <source>
        <dbReference type="PROSITE" id="PS50109"/>
    </source>
</evidence>
<evidence type="ECO:0000256" key="5">
    <source>
        <dbReference type="ARBA" id="ARBA00022553"/>
    </source>
</evidence>
<comment type="subcellular location">
    <subcellularLocation>
        <location evidence="2">Cell membrane</location>
    </subcellularLocation>
</comment>
<keyword evidence="6 16" id="KW-0808">Transferase</keyword>
<dbReference type="InterPro" id="IPR010559">
    <property type="entry name" value="Sig_transdc_His_kin_internal"/>
</dbReference>
<dbReference type="Pfam" id="PF00512">
    <property type="entry name" value="HisKA"/>
    <property type="match status" value="1"/>
</dbReference>
<dbReference type="PRINTS" id="PR00344">
    <property type="entry name" value="BCTRLSENSOR"/>
</dbReference>
<feature type="transmembrane region" description="Helical" evidence="13">
    <location>
        <begin position="330"/>
        <end position="355"/>
    </location>
</feature>
<dbReference type="Pfam" id="PF00072">
    <property type="entry name" value="Response_reg"/>
    <property type="match status" value="1"/>
</dbReference>
<dbReference type="InterPro" id="IPR001789">
    <property type="entry name" value="Sig_transdc_resp-reg_receiver"/>
</dbReference>
<dbReference type="AlphaFoldDB" id="K0B1W3"/>
<dbReference type="eggNOG" id="COG2205">
    <property type="taxonomic scope" value="Bacteria"/>
</dbReference>
<dbReference type="SUPFAM" id="SSF55874">
    <property type="entry name" value="ATPase domain of HSP90 chaperone/DNA topoisomerase II/histidine kinase"/>
    <property type="match status" value="2"/>
</dbReference>
<keyword evidence="11 13" id="KW-0472">Membrane</keyword>
<gene>
    <name evidence="16" type="ordered locus">Curi_c21030</name>
</gene>
<keyword evidence="13" id="KW-0812">Transmembrane</keyword>
<dbReference type="SUPFAM" id="SSF47384">
    <property type="entry name" value="Homodimeric domain of signal transducing histidine kinase"/>
    <property type="match status" value="1"/>
</dbReference>
<dbReference type="GO" id="GO:0000155">
    <property type="term" value="F:phosphorelay sensor kinase activity"/>
    <property type="evidence" value="ECO:0007669"/>
    <property type="project" value="InterPro"/>
</dbReference>